<organism evidence="4 5">
    <name type="scientific">Metasolibacillus meyeri</name>
    <dbReference type="NCBI Taxonomy" id="1071052"/>
    <lineage>
        <taxon>Bacteria</taxon>
        <taxon>Bacillati</taxon>
        <taxon>Bacillota</taxon>
        <taxon>Bacilli</taxon>
        <taxon>Bacillales</taxon>
        <taxon>Caryophanaceae</taxon>
        <taxon>Metasolibacillus</taxon>
    </lineage>
</organism>
<dbReference type="RefSeq" id="WP_326123653.1">
    <property type="nucleotide sequence ID" value="NZ_JARSFG010000016.1"/>
</dbReference>
<keyword evidence="1" id="KW-0238">DNA-binding</keyword>
<dbReference type="PANTHER" id="PTHR30290">
    <property type="entry name" value="PERIPLASMIC BINDING COMPONENT OF ABC TRANSPORTER"/>
    <property type="match status" value="1"/>
</dbReference>
<dbReference type="PANTHER" id="PTHR30290:SF72">
    <property type="entry name" value="HTH-TYPE TRANSCRIPTIONAL REGULATOR SGRR"/>
    <property type="match status" value="1"/>
</dbReference>
<comment type="caution">
    <text evidence="4">The sequence shown here is derived from an EMBL/GenBank/DDBJ whole genome shotgun (WGS) entry which is preliminary data.</text>
</comment>
<sequence>MFQYLLKLYEHFEVGQPSTTSIAELAQIWCCSTRYAKVLVKKCAERGWLEWQTVQGRSKKPTLLLQLTKLDAIYLAFDYYWQQQQFKEAYTLLQQYDVLSHPQVDSWLQQRYGFTNEEERDIFRYPYPNIMLNYDPLNGNSRHDIHLYNQIHEPLFVYCAETERAKPNLVYGYHTTDAKKWTFTLRKNIYFHDGTKLTSEDVIASLKRVCSKELLPKAQLTAISPYHFTIELAQPSTLLPRWLCGYRFSIVPAKWIEAGAQGVPVGCGAFYIAEQNEQHMRLSVFPKYFQQRPWIDDVDIIFTENIHQFGISTLPFAPHITQQKITYQEQGADFILLNATRGPLCEEKYRRALFEAIDAASYCLMEEGEIVATSFLTANSREQQAVAPLSLLDFPYLHIGVQQIRPQANHLREAQILSSFLTAHNIPHAISLMPIGASVHYCVQHYDIFIGGIAIGGDQLLGWLYGLDSDRSPISTFLGSAQVQALLQQATMCEDNKQALQLLYEAEQHLIDAFVLKFLTHRQHVFYVRKDLPFHNIVFDTHGKIDYRKIYREK</sequence>
<dbReference type="InterPro" id="IPR039424">
    <property type="entry name" value="SBP_5"/>
</dbReference>
<dbReference type="Pfam" id="PF00496">
    <property type="entry name" value="SBP_bac_5"/>
    <property type="match status" value="1"/>
</dbReference>
<keyword evidence="5" id="KW-1185">Reference proteome</keyword>
<gene>
    <name evidence="4" type="ORF">P9B03_11725</name>
</gene>
<dbReference type="AlphaFoldDB" id="A0AAW9NUX3"/>
<name>A0AAW9NUX3_9BACL</name>
<dbReference type="Gene3D" id="3.40.190.10">
    <property type="entry name" value="Periplasmic binding protein-like II"/>
    <property type="match status" value="1"/>
</dbReference>
<feature type="domain" description="Solute-binding protein family 5" evidence="2">
    <location>
        <begin position="167"/>
        <end position="361"/>
    </location>
</feature>
<dbReference type="InterPro" id="IPR000914">
    <property type="entry name" value="SBP_5_dom"/>
</dbReference>
<feature type="domain" description="Transcriptional regulator SgrR N-terminal HTH" evidence="3">
    <location>
        <begin position="3"/>
        <end position="98"/>
    </location>
</feature>
<protein>
    <submittedName>
        <fullName evidence="4">ABC transporter substrate-binding protein</fullName>
    </submittedName>
</protein>
<evidence type="ECO:0000313" key="5">
    <source>
        <dbReference type="Proteomes" id="UP001344888"/>
    </source>
</evidence>
<dbReference type="InterPro" id="IPR025370">
    <property type="entry name" value="SgrR_HTH_N"/>
</dbReference>
<dbReference type="Proteomes" id="UP001344888">
    <property type="component" value="Unassembled WGS sequence"/>
</dbReference>
<dbReference type="GO" id="GO:1904680">
    <property type="term" value="F:peptide transmembrane transporter activity"/>
    <property type="evidence" value="ECO:0007669"/>
    <property type="project" value="TreeGrafter"/>
</dbReference>
<evidence type="ECO:0000256" key="1">
    <source>
        <dbReference type="ARBA" id="ARBA00023125"/>
    </source>
</evidence>
<accession>A0AAW9NUX3</accession>
<evidence type="ECO:0000259" key="2">
    <source>
        <dbReference type="Pfam" id="PF00496"/>
    </source>
</evidence>
<dbReference type="GO" id="GO:0003677">
    <property type="term" value="F:DNA binding"/>
    <property type="evidence" value="ECO:0007669"/>
    <property type="project" value="UniProtKB-KW"/>
</dbReference>
<dbReference type="SUPFAM" id="SSF53850">
    <property type="entry name" value="Periplasmic binding protein-like II"/>
    <property type="match status" value="1"/>
</dbReference>
<reference evidence="4 5" key="1">
    <citation type="submission" date="2023-03" db="EMBL/GenBank/DDBJ databases">
        <title>Bacillus Genome Sequencing.</title>
        <authorList>
            <person name="Dunlap C."/>
        </authorList>
    </citation>
    <scope>NUCLEOTIDE SEQUENCE [LARGE SCALE GENOMIC DNA]</scope>
    <source>
        <strain evidence="4 5">B-59205</strain>
    </source>
</reference>
<evidence type="ECO:0000313" key="4">
    <source>
        <dbReference type="EMBL" id="MEC1179154.1"/>
    </source>
</evidence>
<dbReference type="EMBL" id="JARSFG010000016">
    <property type="protein sequence ID" value="MEC1179154.1"/>
    <property type="molecule type" value="Genomic_DNA"/>
</dbReference>
<proteinExistence type="predicted"/>
<evidence type="ECO:0000259" key="3">
    <source>
        <dbReference type="Pfam" id="PF12793"/>
    </source>
</evidence>
<dbReference type="GO" id="GO:0015833">
    <property type="term" value="P:peptide transport"/>
    <property type="evidence" value="ECO:0007669"/>
    <property type="project" value="TreeGrafter"/>
</dbReference>
<dbReference type="Pfam" id="PF12793">
    <property type="entry name" value="SgrR_N"/>
    <property type="match status" value="1"/>
</dbReference>